<feature type="transmembrane region" description="Helical" evidence="2">
    <location>
        <begin position="23"/>
        <end position="41"/>
    </location>
</feature>
<feature type="compositionally biased region" description="Basic residues" evidence="1">
    <location>
        <begin position="91"/>
        <end position="104"/>
    </location>
</feature>
<evidence type="ECO:0000313" key="3">
    <source>
        <dbReference type="EMBL" id="KAL5104022.1"/>
    </source>
</evidence>
<accession>A0ABR4Q2Y8</accession>
<keyword evidence="2" id="KW-0812">Transmembrane</keyword>
<organism evidence="3 4">
    <name type="scientific">Taenia crassiceps</name>
    <dbReference type="NCBI Taxonomy" id="6207"/>
    <lineage>
        <taxon>Eukaryota</taxon>
        <taxon>Metazoa</taxon>
        <taxon>Spiralia</taxon>
        <taxon>Lophotrochozoa</taxon>
        <taxon>Platyhelminthes</taxon>
        <taxon>Cestoda</taxon>
        <taxon>Eucestoda</taxon>
        <taxon>Cyclophyllidea</taxon>
        <taxon>Taeniidae</taxon>
        <taxon>Taenia</taxon>
    </lineage>
</organism>
<feature type="compositionally biased region" description="Low complexity" evidence="1">
    <location>
        <begin position="105"/>
        <end position="116"/>
    </location>
</feature>
<proteinExistence type="predicted"/>
<keyword evidence="2" id="KW-1133">Transmembrane helix</keyword>
<feature type="region of interest" description="Disordered" evidence="1">
    <location>
        <begin position="90"/>
        <end position="132"/>
    </location>
</feature>
<keyword evidence="4" id="KW-1185">Reference proteome</keyword>
<evidence type="ECO:0000313" key="4">
    <source>
        <dbReference type="Proteomes" id="UP001651158"/>
    </source>
</evidence>
<feature type="compositionally biased region" description="Basic residues" evidence="1">
    <location>
        <begin position="123"/>
        <end position="132"/>
    </location>
</feature>
<sequence>MSITALFDVLFSRPHPVPLWKSFLMVLAYYLGYALYVEYLIHGYQLYAYPLLKMFTVTGRYQFYGAVFCITFLVFLVSCLFIRVVSGYRQSKPKRDKAKNKKSQHQLQQQQPQKSSPTPPISAKKKKQAKQE</sequence>
<evidence type="ECO:0000256" key="1">
    <source>
        <dbReference type="SAM" id="MobiDB-lite"/>
    </source>
</evidence>
<reference evidence="3 4" key="1">
    <citation type="journal article" date="2022" name="Front. Cell. Infect. Microbiol.">
        <title>The Genomes of Two Strains of Taenia crassiceps the Animal Model for the Study of Human Cysticercosis.</title>
        <authorList>
            <person name="Bobes R.J."/>
            <person name="Estrada K."/>
            <person name="Rios-Valencia D.G."/>
            <person name="Calderon-Gallegos A."/>
            <person name="de la Torre P."/>
            <person name="Carrero J.C."/>
            <person name="Sanchez-Flores A."/>
            <person name="Laclette J.P."/>
        </authorList>
    </citation>
    <scope>NUCLEOTIDE SEQUENCE [LARGE SCALE GENOMIC DNA]</scope>
    <source>
        <strain evidence="3">WFUcys</strain>
    </source>
</reference>
<comment type="caution">
    <text evidence="3">The sequence shown here is derived from an EMBL/GenBank/DDBJ whole genome shotgun (WGS) entry which is preliminary data.</text>
</comment>
<gene>
    <name evidence="3" type="ORF">TcWFU_010291</name>
</gene>
<keyword evidence="2" id="KW-0472">Membrane</keyword>
<protein>
    <submittedName>
        <fullName evidence="3">Uncharacterized protein</fullName>
    </submittedName>
</protein>
<feature type="transmembrane region" description="Helical" evidence="2">
    <location>
        <begin position="61"/>
        <end position="85"/>
    </location>
</feature>
<evidence type="ECO:0000256" key="2">
    <source>
        <dbReference type="SAM" id="Phobius"/>
    </source>
</evidence>
<name>A0ABR4Q2Y8_9CEST</name>
<dbReference type="EMBL" id="JAKROA010000015">
    <property type="protein sequence ID" value="KAL5104022.1"/>
    <property type="molecule type" value="Genomic_DNA"/>
</dbReference>
<dbReference type="Proteomes" id="UP001651158">
    <property type="component" value="Unassembled WGS sequence"/>
</dbReference>